<evidence type="ECO:0000256" key="1">
    <source>
        <dbReference type="ARBA" id="ARBA00004141"/>
    </source>
</evidence>
<feature type="transmembrane region" description="Helical" evidence="6">
    <location>
        <begin position="55"/>
        <end position="76"/>
    </location>
</feature>
<feature type="transmembrane region" description="Helical" evidence="6">
    <location>
        <begin position="113"/>
        <end position="133"/>
    </location>
</feature>
<proteinExistence type="inferred from homology"/>
<evidence type="ECO:0000256" key="5">
    <source>
        <dbReference type="ARBA" id="ARBA00023136"/>
    </source>
</evidence>
<dbReference type="InterPro" id="IPR037185">
    <property type="entry name" value="EmrE-like"/>
</dbReference>
<name>A0A3M6RU50_9BURK</name>
<sequence length="341" mass="35753">MHSIDISRFSIHSGLSRLAAMPYDAHPAPAAPAPAAAATPSSSPALDGAAGRSTLWLALPFTLVWASAFPAAKFVFPDSPPLLFLSLRFVCAGLLLTAWAAWRGEFRQRRPSLRDWATLLALALLGHALYLGVSWTGMRQLSSGLATIIISASPIVVALLAAALLGEPLTRRKLLGLALGLGGVAFIVRHRLHGGADTAQGLLLVLLALASLSLGTVLYKRLPLRIGLVANAGLQMLLAGLLLAPVALALENPADLRLTPALLGAFAWLLGVVSLMGYLMWFTLLGRHSASAASAWFFLTPPLGLLMGWAVLDEPLSLPDLLGIVPVAIGIALVTRAAPPR</sequence>
<evidence type="ECO:0000259" key="7">
    <source>
        <dbReference type="Pfam" id="PF00892"/>
    </source>
</evidence>
<comment type="subcellular location">
    <subcellularLocation>
        <location evidence="1">Membrane</location>
        <topology evidence="1">Multi-pass membrane protein</topology>
    </subcellularLocation>
</comment>
<dbReference type="Proteomes" id="UP000275180">
    <property type="component" value="Unassembled WGS sequence"/>
</dbReference>
<dbReference type="SUPFAM" id="SSF103481">
    <property type="entry name" value="Multidrug resistance efflux transporter EmrE"/>
    <property type="match status" value="2"/>
</dbReference>
<keyword evidence="5 6" id="KW-0472">Membrane</keyword>
<feature type="transmembrane region" description="Helical" evidence="6">
    <location>
        <begin position="262"/>
        <end position="281"/>
    </location>
</feature>
<evidence type="ECO:0000256" key="2">
    <source>
        <dbReference type="ARBA" id="ARBA00007362"/>
    </source>
</evidence>
<protein>
    <submittedName>
        <fullName evidence="8">DMT family transporter</fullName>
    </submittedName>
</protein>
<feature type="transmembrane region" description="Helical" evidence="6">
    <location>
        <begin position="226"/>
        <end position="250"/>
    </location>
</feature>
<dbReference type="EMBL" id="RDQJ01000001">
    <property type="protein sequence ID" value="RMX19043.1"/>
    <property type="molecule type" value="Genomic_DNA"/>
</dbReference>
<organism evidence="8 9">
    <name type="scientific">Vandammella animalimorsus</name>
    <dbReference type="NCBI Taxonomy" id="2029117"/>
    <lineage>
        <taxon>Bacteria</taxon>
        <taxon>Pseudomonadati</taxon>
        <taxon>Pseudomonadota</taxon>
        <taxon>Betaproteobacteria</taxon>
        <taxon>Burkholderiales</taxon>
        <taxon>Comamonadaceae</taxon>
        <taxon>Vandammella</taxon>
    </lineage>
</organism>
<comment type="similarity">
    <text evidence="2">Belongs to the EamA transporter family.</text>
</comment>
<dbReference type="InterPro" id="IPR050638">
    <property type="entry name" value="AA-Vitamin_Transporters"/>
</dbReference>
<evidence type="ECO:0000256" key="6">
    <source>
        <dbReference type="SAM" id="Phobius"/>
    </source>
</evidence>
<keyword evidence="3 6" id="KW-0812">Transmembrane</keyword>
<dbReference type="PANTHER" id="PTHR32322">
    <property type="entry name" value="INNER MEMBRANE TRANSPORTER"/>
    <property type="match status" value="1"/>
</dbReference>
<reference evidence="8 9" key="1">
    <citation type="submission" date="2018-10" db="EMBL/GenBank/DDBJ databases">
        <title>Comamonadaceae CDC group NO-1 genome sequencing and assembly.</title>
        <authorList>
            <person name="Bernier A.-M."/>
            <person name="Bernard K."/>
        </authorList>
    </citation>
    <scope>NUCLEOTIDE SEQUENCE [LARGE SCALE GENOMIC DNA]</scope>
    <source>
        <strain evidence="8 9">NML180582</strain>
    </source>
</reference>
<feature type="transmembrane region" description="Helical" evidence="6">
    <location>
        <begin position="318"/>
        <end position="338"/>
    </location>
</feature>
<dbReference type="InterPro" id="IPR000620">
    <property type="entry name" value="EamA_dom"/>
</dbReference>
<feature type="domain" description="EamA" evidence="7">
    <location>
        <begin position="55"/>
        <end position="188"/>
    </location>
</feature>
<dbReference type="Gene3D" id="1.10.3730.20">
    <property type="match status" value="1"/>
</dbReference>
<feature type="transmembrane region" description="Helical" evidence="6">
    <location>
        <begin position="82"/>
        <end position="101"/>
    </location>
</feature>
<feature type="transmembrane region" description="Helical" evidence="6">
    <location>
        <begin position="293"/>
        <end position="312"/>
    </location>
</feature>
<dbReference type="PANTHER" id="PTHR32322:SF2">
    <property type="entry name" value="EAMA DOMAIN-CONTAINING PROTEIN"/>
    <property type="match status" value="1"/>
</dbReference>
<dbReference type="AlphaFoldDB" id="A0A3M6RU50"/>
<evidence type="ECO:0000313" key="9">
    <source>
        <dbReference type="Proteomes" id="UP000275180"/>
    </source>
</evidence>
<gene>
    <name evidence="8" type="ORF">EBQ34_01450</name>
</gene>
<dbReference type="OrthoDB" id="9809509at2"/>
<feature type="transmembrane region" description="Helical" evidence="6">
    <location>
        <begin position="145"/>
        <end position="165"/>
    </location>
</feature>
<dbReference type="Pfam" id="PF00892">
    <property type="entry name" value="EamA"/>
    <property type="match status" value="2"/>
</dbReference>
<dbReference type="GO" id="GO:0016020">
    <property type="term" value="C:membrane"/>
    <property type="evidence" value="ECO:0007669"/>
    <property type="project" value="UniProtKB-SubCell"/>
</dbReference>
<evidence type="ECO:0000256" key="3">
    <source>
        <dbReference type="ARBA" id="ARBA00022692"/>
    </source>
</evidence>
<evidence type="ECO:0000256" key="4">
    <source>
        <dbReference type="ARBA" id="ARBA00022989"/>
    </source>
</evidence>
<evidence type="ECO:0000313" key="8">
    <source>
        <dbReference type="EMBL" id="RMX19043.1"/>
    </source>
</evidence>
<feature type="transmembrane region" description="Helical" evidence="6">
    <location>
        <begin position="198"/>
        <end position="219"/>
    </location>
</feature>
<comment type="caution">
    <text evidence="8">The sequence shown here is derived from an EMBL/GenBank/DDBJ whole genome shotgun (WGS) entry which is preliminary data.</text>
</comment>
<accession>A0A3M6RU50</accession>
<feature type="transmembrane region" description="Helical" evidence="6">
    <location>
        <begin position="174"/>
        <end position="192"/>
    </location>
</feature>
<feature type="domain" description="EamA" evidence="7">
    <location>
        <begin position="201"/>
        <end position="335"/>
    </location>
</feature>
<keyword evidence="4 6" id="KW-1133">Transmembrane helix</keyword>